<dbReference type="Proteomes" id="UP000297014">
    <property type="component" value="Unassembled WGS sequence"/>
</dbReference>
<evidence type="ECO:0000313" key="2">
    <source>
        <dbReference type="EMBL" id="THG88959.1"/>
    </source>
</evidence>
<name>A0A4S4JZ76_ALKAL</name>
<accession>A0A4S4JZ76</accession>
<dbReference type="PANTHER" id="PTHR37294:SF1">
    <property type="entry name" value="3'-5' EXORIBONUCLEASE YHAM"/>
    <property type="match status" value="1"/>
</dbReference>
<dbReference type="PANTHER" id="PTHR37294">
    <property type="entry name" value="3'-5' EXORIBONUCLEASE YHAM"/>
    <property type="match status" value="1"/>
</dbReference>
<dbReference type="EMBL" id="JALP01000281">
    <property type="protein sequence ID" value="THG88959.1"/>
    <property type="molecule type" value="Genomic_DNA"/>
</dbReference>
<dbReference type="AlphaFoldDB" id="A0A4S4JZ76"/>
<comment type="caution">
    <text evidence="2">The sequence shown here is derived from an EMBL/GenBank/DDBJ whole genome shotgun (WGS) entry which is preliminary data.</text>
</comment>
<dbReference type="InterPro" id="IPR050798">
    <property type="entry name" value="YhaM_exoribonuc/phosphodiest"/>
</dbReference>
<dbReference type="SUPFAM" id="SSF109604">
    <property type="entry name" value="HD-domain/PDEase-like"/>
    <property type="match status" value="1"/>
</dbReference>
<proteinExistence type="predicted"/>
<keyword evidence="1" id="KW-0378">Hydrolase</keyword>
<organism evidence="2 3">
    <name type="scientific">Alkalihalobacillus alcalophilus ATCC 27647 = CGMCC 1.3604</name>
    <dbReference type="NCBI Taxonomy" id="1218173"/>
    <lineage>
        <taxon>Bacteria</taxon>
        <taxon>Bacillati</taxon>
        <taxon>Bacillota</taxon>
        <taxon>Bacilli</taxon>
        <taxon>Bacillales</taxon>
        <taxon>Bacillaceae</taxon>
        <taxon>Alkalihalobacillus</taxon>
    </lineage>
</organism>
<protein>
    <submittedName>
        <fullName evidence="2">CMP-binding protein</fullName>
    </submittedName>
</protein>
<gene>
    <name evidence="2" type="ORF">AJ85_20335</name>
</gene>
<dbReference type="GO" id="GO:0031125">
    <property type="term" value="P:rRNA 3'-end processing"/>
    <property type="evidence" value="ECO:0007669"/>
    <property type="project" value="TreeGrafter"/>
</dbReference>
<dbReference type="CDD" id="cd04492">
    <property type="entry name" value="YhaM_OBF_like"/>
    <property type="match status" value="1"/>
</dbReference>
<dbReference type="RefSeq" id="WP_003320966.1">
    <property type="nucleotide sequence ID" value="NZ_ALPT02000123.1"/>
</dbReference>
<reference evidence="2 3" key="1">
    <citation type="submission" date="2014-01" db="EMBL/GenBank/DDBJ databases">
        <title>Draft genome sequencing of Bacillus alcalophilus CGMCC 1.3604.</title>
        <authorList>
            <person name="Yang J."/>
            <person name="Diao L."/>
            <person name="Yang S."/>
        </authorList>
    </citation>
    <scope>NUCLEOTIDE SEQUENCE [LARGE SCALE GENOMIC DNA]</scope>
    <source>
        <strain evidence="2 3">CGMCC 1.3604</strain>
    </source>
</reference>
<dbReference type="OrthoDB" id="9778453at2"/>
<evidence type="ECO:0000313" key="3">
    <source>
        <dbReference type="Proteomes" id="UP000297014"/>
    </source>
</evidence>
<dbReference type="GO" id="GO:0016787">
    <property type="term" value="F:hydrolase activity"/>
    <property type="evidence" value="ECO:0007669"/>
    <property type="project" value="UniProtKB-KW"/>
</dbReference>
<evidence type="ECO:0000256" key="1">
    <source>
        <dbReference type="ARBA" id="ARBA00022801"/>
    </source>
</evidence>
<sequence length="289" mass="33107">MSSLLQKNEGEKVVGFFFVREKEIKQAVNGSEYGSFMLERHLEKVPAKMWDIGEELKKSVQKKSIVKIEAIITSYRNKKELSIQKMRLTTEEDQINVTELLTKEGLSRETLWLELRMYMDEIQSISLKKIVTTIFGKRAYREKITTYPASKQFHHAYYAGQLEHLVELCQSATQLFPLYPKINRDVILATCMLHNIGLIKMLDDPLAPSVTKEGELLGQVILSYELIYEAILEAGIDRQDHELLLLKHCVVSQYGPLENGWGSAVSPQTNEAIFFHHLKELSSKVQSSS</sequence>